<dbReference type="InterPro" id="IPR044068">
    <property type="entry name" value="CB"/>
</dbReference>
<evidence type="ECO:0000259" key="6">
    <source>
        <dbReference type="PROSITE" id="PS51898"/>
    </source>
</evidence>
<dbReference type="InterPro" id="IPR002104">
    <property type="entry name" value="Integrase_catalytic"/>
</dbReference>
<feature type="domain" description="Tyr recombinase" evidence="6">
    <location>
        <begin position="151"/>
        <end position="338"/>
    </location>
</feature>
<proteinExistence type="inferred from homology"/>
<dbReference type="PROSITE" id="PS51898">
    <property type="entry name" value="TYR_RECOMBINASE"/>
    <property type="match status" value="1"/>
</dbReference>
<dbReference type="Pfam" id="PF00589">
    <property type="entry name" value="Phage_integrase"/>
    <property type="match status" value="1"/>
</dbReference>
<dbReference type="PROSITE" id="PS51900">
    <property type="entry name" value="CB"/>
    <property type="match status" value="1"/>
</dbReference>
<dbReference type="Pfam" id="PF14659">
    <property type="entry name" value="Phage_int_SAM_3"/>
    <property type="match status" value="1"/>
</dbReference>
<dbReference type="Gene3D" id="1.10.150.130">
    <property type="match status" value="1"/>
</dbReference>
<evidence type="ECO:0000259" key="7">
    <source>
        <dbReference type="PROSITE" id="PS51900"/>
    </source>
</evidence>
<evidence type="ECO:0000256" key="1">
    <source>
        <dbReference type="ARBA" id="ARBA00008857"/>
    </source>
</evidence>
<dbReference type="PANTHER" id="PTHR30349">
    <property type="entry name" value="PHAGE INTEGRASE-RELATED"/>
    <property type="match status" value="1"/>
</dbReference>
<dbReference type="InterPro" id="IPR011010">
    <property type="entry name" value="DNA_brk_join_enz"/>
</dbReference>
<evidence type="ECO:0000313" key="9">
    <source>
        <dbReference type="Proteomes" id="UP001594288"/>
    </source>
</evidence>
<reference evidence="8 9" key="1">
    <citation type="submission" date="2024-09" db="EMBL/GenBank/DDBJ databases">
        <authorList>
            <person name="D'Angelo T."/>
        </authorList>
    </citation>
    <scope>NUCLEOTIDE SEQUENCE [LARGE SCALE GENOMIC DNA]</scope>
    <source>
        <strain evidence="8">SAG AM-311-F02</strain>
    </source>
</reference>
<keyword evidence="9" id="KW-1185">Reference proteome</keyword>
<dbReference type="InterPro" id="IPR050090">
    <property type="entry name" value="Tyrosine_recombinase_XerCD"/>
</dbReference>
<dbReference type="InterPro" id="IPR010998">
    <property type="entry name" value="Integrase_recombinase_N"/>
</dbReference>
<evidence type="ECO:0000256" key="4">
    <source>
        <dbReference type="ARBA" id="ARBA00023172"/>
    </source>
</evidence>
<dbReference type="CDD" id="cd01189">
    <property type="entry name" value="INT_ICEBs1_C_like"/>
    <property type="match status" value="1"/>
</dbReference>
<organism evidence="8 9">
    <name type="scientific">Eiseniibacteriota bacterium</name>
    <dbReference type="NCBI Taxonomy" id="2212470"/>
    <lineage>
        <taxon>Bacteria</taxon>
        <taxon>Candidatus Eiseniibacteriota</taxon>
    </lineage>
</organism>
<protein>
    <submittedName>
        <fullName evidence="8">Tyrosine-type recombinase/integrase</fullName>
    </submittedName>
</protein>
<dbReference type="Proteomes" id="UP001594288">
    <property type="component" value="Unassembled WGS sequence"/>
</dbReference>
<evidence type="ECO:0000256" key="3">
    <source>
        <dbReference type="ARBA" id="ARBA00023125"/>
    </source>
</evidence>
<gene>
    <name evidence="8" type="ORF">ACFL2Z_00120</name>
</gene>
<keyword evidence="3 5" id="KW-0238">DNA-binding</keyword>
<comment type="caution">
    <text evidence="8">The sequence shown here is derived from an EMBL/GenBank/DDBJ whole genome shotgun (WGS) entry which is preliminary data.</text>
</comment>
<comment type="similarity">
    <text evidence="1">Belongs to the 'phage' integrase family.</text>
</comment>
<dbReference type="PANTHER" id="PTHR30349:SF64">
    <property type="entry name" value="PROPHAGE INTEGRASE INTD-RELATED"/>
    <property type="match status" value="1"/>
</dbReference>
<keyword evidence="2" id="KW-0229">DNA integration</keyword>
<dbReference type="InterPro" id="IPR013762">
    <property type="entry name" value="Integrase-like_cat_sf"/>
</dbReference>
<dbReference type="Gene3D" id="1.10.443.10">
    <property type="entry name" value="Intergrase catalytic core"/>
    <property type="match status" value="1"/>
</dbReference>
<evidence type="ECO:0000313" key="8">
    <source>
        <dbReference type="EMBL" id="MFC1799305.1"/>
    </source>
</evidence>
<keyword evidence="4" id="KW-0233">DNA recombination</keyword>
<accession>A0ABV6YMK9</accession>
<evidence type="ECO:0000256" key="5">
    <source>
        <dbReference type="PROSITE-ProRule" id="PRU01248"/>
    </source>
</evidence>
<sequence length="387" mass="43994">MYYVVYRVHGSQKWEAAGKTKKGAERLKIKREYEITGGTFKELKRICFSEFADKWIEDYASVSVKPSTLKSYRSRIAARLKPHFGDKDMRRINTIDCQHFIASELRDPGSSAKSVANTLVILKHMFKHAVLWGYMAENPALYVKRPRVEVKEMDFLKPDEIARFLAAANSEYRDLFLTAVLTGMRRGEVLALKWGDVDFGNSTIHVRRSFSCGLLTSPKSRRSKRAIVMSPTLARRLEERKARLEGKDEDFVFSKANGRPLDGQNLVNREFHPALKRAGLRRIRFHDLRHTYASLLIAQGENPKFIQSQLGHASIQTTMDRYGHLLPEVGQGTGERLDRTVFGTVRGLLEVRERLARYIHKKAPEPVTVQGLSLVAGAGFEPATFGL</sequence>
<dbReference type="EMBL" id="JBHPEI010000001">
    <property type="protein sequence ID" value="MFC1799305.1"/>
    <property type="molecule type" value="Genomic_DNA"/>
</dbReference>
<dbReference type="SUPFAM" id="SSF56349">
    <property type="entry name" value="DNA breaking-rejoining enzymes"/>
    <property type="match status" value="1"/>
</dbReference>
<evidence type="ECO:0000256" key="2">
    <source>
        <dbReference type="ARBA" id="ARBA00022908"/>
    </source>
</evidence>
<dbReference type="InterPro" id="IPR004107">
    <property type="entry name" value="Integrase_SAM-like_N"/>
</dbReference>
<name>A0ABV6YMK9_UNCEI</name>
<feature type="domain" description="Core-binding (CB)" evidence="7">
    <location>
        <begin position="46"/>
        <end position="130"/>
    </location>
</feature>